<evidence type="ECO:0000259" key="1">
    <source>
        <dbReference type="PROSITE" id="PS51309"/>
    </source>
</evidence>
<dbReference type="STRING" id="400727.A0A2T7NL91"/>
<dbReference type="Gene3D" id="1.10.1900.10">
    <property type="entry name" value="c-terminal domain of poly(a) binding protein"/>
    <property type="match status" value="3"/>
</dbReference>
<dbReference type="InterPro" id="IPR036053">
    <property type="entry name" value="PABP-dom"/>
</dbReference>
<dbReference type="Proteomes" id="UP000245119">
    <property type="component" value="Linkage Group LG11"/>
</dbReference>
<dbReference type="GO" id="GO:0003723">
    <property type="term" value="F:RNA binding"/>
    <property type="evidence" value="ECO:0007669"/>
    <property type="project" value="InterPro"/>
</dbReference>
<evidence type="ECO:0000313" key="2">
    <source>
        <dbReference type="EMBL" id="PVD21933.1"/>
    </source>
</evidence>
<dbReference type="InterPro" id="IPR002004">
    <property type="entry name" value="PABP_HYD_C"/>
</dbReference>
<dbReference type="GO" id="GO:0034450">
    <property type="term" value="F:ubiquitin-ubiquitin ligase activity"/>
    <property type="evidence" value="ECO:0007669"/>
    <property type="project" value="TreeGrafter"/>
</dbReference>
<evidence type="ECO:0000313" key="3">
    <source>
        <dbReference type="Proteomes" id="UP000245119"/>
    </source>
</evidence>
<dbReference type="GO" id="GO:0000209">
    <property type="term" value="P:protein polyubiquitination"/>
    <property type="evidence" value="ECO:0007669"/>
    <property type="project" value="TreeGrafter"/>
</dbReference>
<dbReference type="PROSITE" id="PS51309">
    <property type="entry name" value="PABC"/>
    <property type="match status" value="1"/>
</dbReference>
<feature type="domain" description="PABC" evidence="1">
    <location>
        <begin position="68"/>
        <end position="145"/>
    </location>
</feature>
<accession>A0A2T7NL91</accession>
<dbReference type="AlphaFoldDB" id="A0A2T7NL91"/>
<dbReference type="OrthoDB" id="19742at2759"/>
<dbReference type="PANTHER" id="PTHR46276:SF1">
    <property type="entry name" value="E3 UBIQUITIN-PROTEIN LIGASE UBR5"/>
    <property type="match status" value="1"/>
</dbReference>
<dbReference type="GO" id="GO:0005634">
    <property type="term" value="C:nucleus"/>
    <property type="evidence" value="ECO:0007669"/>
    <property type="project" value="TreeGrafter"/>
</dbReference>
<name>A0A2T7NL91_POMCA</name>
<dbReference type="OMA" id="SRIYPKH"/>
<dbReference type="SUPFAM" id="SSF63570">
    <property type="entry name" value="PABC (PABP) domain"/>
    <property type="match status" value="3"/>
</dbReference>
<reference evidence="2 3" key="1">
    <citation type="submission" date="2018-04" db="EMBL/GenBank/DDBJ databases">
        <title>The genome of golden apple snail Pomacea canaliculata provides insight into stress tolerance and invasive adaptation.</title>
        <authorList>
            <person name="Liu C."/>
            <person name="Liu B."/>
            <person name="Ren Y."/>
            <person name="Zhang Y."/>
            <person name="Wang H."/>
            <person name="Li S."/>
            <person name="Jiang F."/>
            <person name="Yin L."/>
            <person name="Zhang G."/>
            <person name="Qian W."/>
            <person name="Fan W."/>
        </authorList>
    </citation>
    <scope>NUCLEOTIDE SEQUENCE [LARGE SCALE GENOMIC DNA]</scope>
    <source>
        <strain evidence="2">SZHN2017</strain>
        <tissue evidence="2">Muscle</tissue>
    </source>
</reference>
<dbReference type="Pfam" id="PF00658">
    <property type="entry name" value="MLLE"/>
    <property type="match status" value="3"/>
</dbReference>
<comment type="caution">
    <text evidence="2">The sequence shown here is derived from an EMBL/GenBank/DDBJ whole genome shotgun (WGS) entry which is preliminary data.</text>
</comment>
<sequence length="225" mass="25530">MAELPTIIEALGEHLYIKIEHFTQVQSIETDIGKLTGILLETGEKEVLKMLQSDQYLQQCMLQARMHVPYISHSPQEQEHNFQDAEDLEETLYEEVKKLEPDLSGKITGMILEMELSQVKMLLSSNSHLKSAVRKAKETYLSHAKKISESTSDCTRDECCSHGLSDEELGEIIYEEAEKLSAAHAEKLTGMILELDSKQLKSFVQDSPKLREVLRMAYATLQQTS</sequence>
<dbReference type="PANTHER" id="PTHR46276">
    <property type="entry name" value="E3 UBIQUITIN-PROTEIN LIGASE UBR5"/>
    <property type="match status" value="1"/>
</dbReference>
<gene>
    <name evidence="2" type="ORF">C0Q70_17736</name>
</gene>
<dbReference type="GO" id="GO:0090263">
    <property type="term" value="P:positive regulation of canonical Wnt signaling pathway"/>
    <property type="evidence" value="ECO:0007669"/>
    <property type="project" value="TreeGrafter"/>
</dbReference>
<dbReference type="SMART" id="SM00517">
    <property type="entry name" value="PolyA"/>
    <property type="match status" value="3"/>
</dbReference>
<proteinExistence type="predicted"/>
<organism evidence="2 3">
    <name type="scientific">Pomacea canaliculata</name>
    <name type="common">Golden apple snail</name>
    <dbReference type="NCBI Taxonomy" id="400727"/>
    <lineage>
        <taxon>Eukaryota</taxon>
        <taxon>Metazoa</taxon>
        <taxon>Spiralia</taxon>
        <taxon>Lophotrochozoa</taxon>
        <taxon>Mollusca</taxon>
        <taxon>Gastropoda</taxon>
        <taxon>Caenogastropoda</taxon>
        <taxon>Architaenioglossa</taxon>
        <taxon>Ampullarioidea</taxon>
        <taxon>Ampullariidae</taxon>
        <taxon>Pomacea</taxon>
    </lineage>
</organism>
<keyword evidence="3" id="KW-1185">Reference proteome</keyword>
<dbReference type="GO" id="GO:0005737">
    <property type="term" value="C:cytoplasm"/>
    <property type="evidence" value="ECO:0007669"/>
    <property type="project" value="TreeGrafter"/>
</dbReference>
<dbReference type="EMBL" id="PZQS01000011">
    <property type="protein sequence ID" value="PVD21933.1"/>
    <property type="molecule type" value="Genomic_DNA"/>
</dbReference>
<protein>
    <recommendedName>
        <fullName evidence="1">PABC domain-containing protein</fullName>
    </recommendedName>
</protein>